<feature type="transmembrane region" description="Helical" evidence="1">
    <location>
        <begin position="2384"/>
        <end position="2409"/>
    </location>
</feature>
<feature type="domain" description="EGF-like" evidence="2">
    <location>
        <begin position="103"/>
        <end position="152"/>
    </location>
</feature>
<feature type="transmembrane region" description="Helical" evidence="1">
    <location>
        <begin position="2204"/>
        <end position="2224"/>
    </location>
</feature>
<feature type="domain" description="EGF-like" evidence="2">
    <location>
        <begin position="830"/>
        <end position="877"/>
    </location>
</feature>
<keyword evidence="1" id="KW-0812">Transmembrane</keyword>
<evidence type="ECO:0000256" key="1">
    <source>
        <dbReference type="SAM" id="Phobius"/>
    </source>
</evidence>
<feature type="domain" description="EGF-like" evidence="2">
    <location>
        <begin position="790"/>
        <end position="829"/>
    </location>
</feature>
<feature type="domain" description="EGF-like" evidence="2">
    <location>
        <begin position="646"/>
        <end position="687"/>
    </location>
</feature>
<dbReference type="InterPro" id="IPR006212">
    <property type="entry name" value="Furin_repeat"/>
</dbReference>
<reference evidence="3" key="1">
    <citation type="submission" date="2021-01" db="EMBL/GenBank/DDBJ databases">
        <authorList>
            <consortium name="Genoscope - CEA"/>
            <person name="William W."/>
        </authorList>
    </citation>
    <scope>NUCLEOTIDE SEQUENCE</scope>
</reference>
<feature type="domain" description="EGF-like" evidence="2">
    <location>
        <begin position="927"/>
        <end position="976"/>
    </location>
</feature>
<evidence type="ECO:0000313" key="3">
    <source>
        <dbReference type="EMBL" id="CAD8115577.1"/>
    </source>
</evidence>
<dbReference type="PANTHER" id="PTHR15332">
    <property type="entry name" value="PROPROTEIN CONVERTASE SUBTILISIN_KEXIN TYPE 5-LIKE"/>
    <property type="match status" value="1"/>
</dbReference>
<feature type="domain" description="EGF-like" evidence="2">
    <location>
        <begin position="695"/>
        <end position="735"/>
    </location>
</feature>
<feature type="domain" description="EGF-like" evidence="2">
    <location>
        <begin position="984"/>
        <end position="1021"/>
    </location>
</feature>
<name>A0A8S1QLS5_9CILI</name>
<feature type="domain" description="EGF-like" evidence="2">
    <location>
        <begin position="743"/>
        <end position="782"/>
    </location>
</feature>
<feature type="domain" description="EGF-like" evidence="2">
    <location>
        <begin position="1072"/>
        <end position="1109"/>
    </location>
</feature>
<organism evidence="3 4">
    <name type="scientific">Paramecium sonneborni</name>
    <dbReference type="NCBI Taxonomy" id="65129"/>
    <lineage>
        <taxon>Eukaryota</taxon>
        <taxon>Sar</taxon>
        <taxon>Alveolata</taxon>
        <taxon>Ciliophora</taxon>
        <taxon>Intramacronucleata</taxon>
        <taxon>Oligohymenophorea</taxon>
        <taxon>Peniculida</taxon>
        <taxon>Parameciidae</taxon>
        <taxon>Paramecium</taxon>
    </lineage>
</organism>
<evidence type="ECO:0000259" key="2">
    <source>
        <dbReference type="SMART" id="SM00181"/>
    </source>
</evidence>
<keyword evidence="4" id="KW-1185">Reference proteome</keyword>
<feature type="domain" description="EGF-like" evidence="2">
    <location>
        <begin position="882"/>
        <end position="926"/>
    </location>
</feature>
<evidence type="ECO:0000313" key="4">
    <source>
        <dbReference type="Proteomes" id="UP000692954"/>
    </source>
</evidence>
<dbReference type="Proteomes" id="UP000692954">
    <property type="component" value="Unassembled WGS sequence"/>
</dbReference>
<feature type="transmembrane region" description="Helical" evidence="1">
    <location>
        <begin position="2284"/>
        <end position="2304"/>
    </location>
</feature>
<feature type="domain" description="EGF-like" evidence="2">
    <location>
        <begin position="457"/>
        <end position="500"/>
    </location>
</feature>
<feature type="transmembrane region" description="Helical" evidence="1">
    <location>
        <begin position="2316"/>
        <end position="2334"/>
    </location>
</feature>
<feature type="transmembrane region" description="Helical" evidence="1">
    <location>
        <begin position="2346"/>
        <end position="2372"/>
    </location>
</feature>
<proteinExistence type="predicted"/>
<gene>
    <name evidence="3" type="ORF">PSON_ATCC_30995.1.T1080189</name>
</gene>
<feature type="domain" description="EGF-like" evidence="2">
    <location>
        <begin position="1029"/>
        <end position="1064"/>
    </location>
</feature>
<dbReference type="SMART" id="SM00261">
    <property type="entry name" value="FU"/>
    <property type="match status" value="21"/>
</dbReference>
<dbReference type="OrthoDB" id="306633at2759"/>
<keyword evidence="1" id="KW-0472">Membrane</keyword>
<comment type="caution">
    <text evidence="3">The sequence shown here is derived from an EMBL/GenBank/DDBJ whole genome shotgun (WGS) entry which is preliminary data.</text>
</comment>
<dbReference type="InterPro" id="IPR000742">
    <property type="entry name" value="EGF"/>
</dbReference>
<keyword evidence="1" id="KW-1133">Transmembrane helix</keyword>
<accession>A0A8S1QLS5</accession>
<dbReference type="EMBL" id="CAJJDN010000108">
    <property type="protein sequence ID" value="CAD8115577.1"/>
    <property type="molecule type" value="Genomic_DNA"/>
</dbReference>
<dbReference type="SMART" id="SM00181">
    <property type="entry name" value="EGF"/>
    <property type="match status" value="15"/>
</dbReference>
<protein>
    <recommendedName>
        <fullName evidence="2">EGF-like domain-containing protein</fullName>
    </recommendedName>
</protein>
<feature type="domain" description="EGF-like" evidence="2">
    <location>
        <begin position="408"/>
        <end position="449"/>
    </location>
</feature>
<sequence length="2448" mass="283420">MMIKLMILNVKDVIILVKIAYPVLKKMHAQNALNLENLVIHQILNFNVFVNLQTLLMMDLKCFVNNVIILVQLAMVHFHQTLDYSSCVCQDGYYDNGQLKCDNCHYTCHRCFDNTEYDCIVCSFELYFRVLKGNMCRCADGYYEEEGKAQCQKCSYRCETCQTSPDKCLTCPLNSLRLLDQIKGCLCQNDLYDKENEIICQKCHFKCKTCSSFGEEQCLSCDLVTNREFKFNQCKCKPHYFEQEVQQCTICSQFCYECIEKFDNCTSCNNDRYLEGSTCKCITKFFGSAISTFEYNDGVQCLKCHYSCGICRGVKVTDCLTCLENENRFQVENTCICKNGYFDAGLPVCQKCNYKCKDCKQQAESCTSCQDNTFRQLILGFNKCECIQRYYDDGINEVCQKCHYSCLRCNNIQTKCDQCLVESNRTYNIQLFTCDCKIGYYDTGIEICQKCHYSCLHCNSGGSNNCVSCVDSKTSHRVFYNNSCKCLFGYFDDGSSIQCQQCDIQCLSCIDQSYQCSSCPQTRKIEYNCKCSEGYYDVNQQLCSQCNQQCQTCEFNSNNCTSCYADQFRNFNLITKTCDCQSGYIEINGVCQQCKQSCQTCQLLINNCTSCSKFRYLENNNCICINGMFESILDNQCQFCDKSCLTCSFSKTNCLTCSIDNYRTLTSGNVCECMEGYFEDPITQNCEKCEKSCLTCSLLSTYCLTCDFSLHLFLVNNQCLCSQSYYFDSLSKQCQQCHVTCLECSNKNECISCELITRHLDSDLNKCLCNIGFYEINQQNCQRCHFSCETCENINTHCLSCMEDYNRILTNNKCLCLDGYYEVEIEQCQKCDSICKTCQFSASTCLSCFEIEQLRILSGNKCLCQSGYFELNNDVCLKCSNECLTCRGSANYCTSCDTNSKRVDQSIIHICPCIIGFYQDQNQICQKCHIKCQTCINQFDQCLSCYFQLDSNRMSIFGQCNCKEGYFDDGTQIQCQKCHIKCTLCQNESKNCLICSDSKRINPPTCNCMDGYYEDEQFTCQTCSSKCNTCQQSPSNCLSCNPGRVGFECKCVDGYYETGAIFCEQCAFKCATCLLDLLNCETCKGNRIQVPQCICQIGYFDDLINEDCQQCDSTCLECNKNGCISCNANRILDEENNCISPPNSIQYNNTPWCSTCQVAVVHIYLSDDISQIIIHFDFLLSSQGFNSEFEVNKCLSLFEIKSVYSFGQNAICYLNPDNNQQILISLGENSKINVGDEIIFISNSISHINCKNSIQKFIFTTLQMPINLLPPKIEYNVPTHKLNPYAENSINLKSIKNNGFRKLDNIIWSFEVEGNKNTQALNDFLNDINFLQDYNLLLPKNTLPLQAVLKFKIKYQNFIKTASFSEFTLQTHTGELPQIYLVVQPSYFVYETIKIQVSAGLQNKQISDDKAKYLIQVHEIDKYPKKSLSSKLNISSETNAFETVQGNISKYTLSPNSTYTFQIIVRNLETDDVQNQNFTINILYSGFICKFNNGGLQSVRKDFYLKIECKDLDTKLEWNSDPDLDILVSCKDLSQNNVCQNEVNKTDYFQFIRRNFIPAFTVQKWTVHVSKFLQSSEFSLIVIYLEDDFPLLELEYNQGYLMRKVNNYEQLNFTFVIPDFQKPYLFELSIAIIYNYELIQILEPKYISHTFKLSNSLKEFNFDDNVNIKFMAQFSNNIMPSLNNIKLSINKPPFCSKLFITRSSDLALTNIQIAITCEQSNDSPYKYQLRLFLREKDLTDFLQGSSDNSLILYPFQIQNKFSIQTPSSIDSSKIVVLIQVLDSGGSISQSFDKITTKPAQIDCSSVQFETLALQNKIPLLFEAMNQQCDQLHSRIYFDLLNSKILSDLNDNILKFQAVKLYKLFQIQTSSNQPKIRLLKEDSQKICYNLNSTYLDIKSDSIQEYINPTIKIDDFQQSINKFDKTLKYFLKMKKELQEKLNQNQFAWNEEIFQQYENSQEGIMNLLYQLDEIYLEFSALNEKNETIYQTIVELLKNINVIADQIQDSILVNSKPLIIIGKEIIWQIKRITKKFFNQQFNIEPSQEDYLIDFVQLESTYLQSNPLRFKQDLEQQIQIYFNDQTLRIYTENYYQIQLKIFYHRKFLAYENFTSVFSTKFGSYQLCTNITELSQEYEIQCVVRTTSMKFYQCILNKVQNNDTIEFFCYCKNIGDIFLITSSNYTNLNTNNEEIFNFFTNSTIENSMELSIFAGSLTLIFITNYIYHLYKEWKDKEETSQTELSNNSQQNVLDKNQFMYQGNHKIFKDKLKEIHQTISIFCYKDKIINLSFRMLEIFTQLNLLLALAILECYLRNNQILEISLFIVTNSIIILILRTLFKIIESIYRFKKIAALISQLILILLLTAPNFALIVLDLLNVQMQSESYEVFIIFLGNILISQMIIEPLTIYTRIIIYRLIARSIKSMNLNPIHHFLHFFVMHSSLEEIFDDFARI</sequence>
<feature type="domain" description="EGF-like" evidence="2">
    <location>
        <begin position="310"/>
        <end position="350"/>
    </location>
</feature>
<dbReference type="PANTHER" id="PTHR15332:SF175">
    <property type="entry name" value="PROPROTEIN CONVERTASE SUBTILISIN_KEXIN TYPE 5-LIKE"/>
    <property type="match status" value="1"/>
</dbReference>
<feature type="domain" description="EGF-like" evidence="2">
    <location>
        <begin position="501"/>
        <end position="530"/>
    </location>
</feature>